<gene>
    <name evidence="2" type="ORF">JOL62DRAFT_614594</name>
</gene>
<evidence type="ECO:0000313" key="3">
    <source>
        <dbReference type="Proteomes" id="UP001367316"/>
    </source>
</evidence>
<keyword evidence="3" id="KW-1185">Reference proteome</keyword>
<proteinExistence type="predicted"/>
<dbReference type="Proteomes" id="UP001367316">
    <property type="component" value="Unassembled WGS sequence"/>
</dbReference>
<dbReference type="EMBL" id="JBBPBF010000031">
    <property type="protein sequence ID" value="KAK7608061.1"/>
    <property type="molecule type" value="Genomic_DNA"/>
</dbReference>
<comment type="caution">
    <text evidence="2">The sequence shown here is derived from an EMBL/GenBank/DDBJ whole genome shotgun (WGS) entry which is preliminary data.</text>
</comment>
<sequence length="101" mass="11299">MAHLFVQQQQGEPIASPLHSMIENRQPRSQNHMTRDASREIQMLDQLPAKVLGFERVDAVVESAMSGALSWNKAPHDALGAVRLTPPGHRDWQQKPRGPKS</sequence>
<organism evidence="2 3">
    <name type="scientific">Phyllosticta paracitricarpa</name>
    <dbReference type="NCBI Taxonomy" id="2016321"/>
    <lineage>
        <taxon>Eukaryota</taxon>
        <taxon>Fungi</taxon>
        <taxon>Dikarya</taxon>
        <taxon>Ascomycota</taxon>
        <taxon>Pezizomycotina</taxon>
        <taxon>Dothideomycetes</taxon>
        <taxon>Dothideomycetes incertae sedis</taxon>
        <taxon>Botryosphaeriales</taxon>
        <taxon>Phyllostictaceae</taxon>
        <taxon>Phyllosticta</taxon>
    </lineage>
</organism>
<evidence type="ECO:0000313" key="2">
    <source>
        <dbReference type="EMBL" id="KAK7608061.1"/>
    </source>
</evidence>
<feature type="region of interest" description="Disordered" evidence="1">
    <location>
        <begin position="1"/>
        <end position="36"/>
    </location>
</feature>
<protein>
    <submittedName>
        <fullName evidence="2">Uncharacterized protein</fullName>
    </submittedName>
</protein>
<feature type="compositionally biased region" description="Polar residues" evidence="1">
    <location>
        <begin position="1"/>
        <end position="11"/>
    </location>
</feature>
<evidence type="ECO:0000256" key="1">
    <source>
        <dbReference type="SAM" id="MobiDB-lite"/>
    </source>
</evidence>
<name>A0ABR1MYK3_9PEZI</name>
<reference evidence="2 3" key="1">
    <citation type="submission" date="2024-04" db="EMBL/GenBank/DDBJ databases">
        <title>Phyllosticta paracitricarpa is synonymous to the EU quarantine fungus P. citricarpa based on phylogenomic analyses.</title>
        <authorList>
            <consortium name="Lawrence Berkeley National Laboratory"/>
            <person name="Van ingen-buijs V.A."/>
            <person name="Van westerhoven A.C."/>
            <person name="Haridas S."/>
            <person name="Skiadas P."/>
            <person name="Martin F."/>
            <person name="Groenewald J.Z."/>
            <person name="Crous P.W."/>
            <person name="Seidl M.F."/>
        </authorList>
    </citation>
    <scope>NUCLEOTIDE SEQUENCE [LARGE SCALE GENOMIC DNA]</scope>
    <source>
        <strain evidence="2 3">CBS 141358</strain>
    </source>
</reference>
<feature type="region of interest" description="Disordered" evidence="1">
    <location>
        <begin position="75"/>
        <end position="101"/>
    </location>
</feature>
<accession>A0ABR1MYK3</accession>